<reference evidence="1" key="1">
    <citation type="submission" date="2023-05" db="EMBL/GenBank/DDBJ databases">
        <authorList>
            <person name="Stuckert A."/>
        </authorList>
    </citation>
    <scope>NUCLEOTIDE SEQUENCE</scope>
</reference>
<keyword evidence="2" id="KW-1185">Reference proteome</keyword>
<evidence type="ECO:0000313" key="2">
    <source>
        <dbReference type="Proteomes" id="UP001162483"/>
    </source>
</evidence>
<proteinExistence type="predicted"/>
<accession>A0ABN9GG77</accession>
<gene>
    <name evidence="1" type="ORF">SPARVUS_LOCUS14055234</name>
</gene>
<sequence>MLLHMTEGTADILASARQSAARGNVALIPAFPK</sequence>
<protein>
    <submittedName>
        <fullName evidence="1">Uncharacterized protein</fullName>
    </submittedName>
</protein>
<organism evidence="1 2">
    <name type="scientific">Staurois parvus</name>
    <dbReference type="NCBI Taxonomy" id="386267"/>
    <lineage>
        <taxon>Eukaryota</taxon>
        <taxon>Metazoa</taxon>
        <taxon>Chordata</taxon>
        <taxon>Craniata</taxon>
        <taxon>Vertebrata</taxon>
        <taxon>Euteleostomi</taxon>
        <taxon>Amphibia</taxon>
        <taxon>Batrachia</taxon>
        <taxon>Anura</taxon>
        <taxon>Neobatrachia</taxon>
        <taxon>Ranoidea</taxon>
        <taxon>Ranidae</taxon>
        <taxon>Staurois</taxon>
    </lineage>
</organism>
<dbReference type="EMBL" id="CATNWA010018561">
    <property type="protein sequence ID" value="CAI9608154.1"/>
    <property type="molecule type" value="Genomic_DNA"/>
</dbReference>
<evidence type="ECO:0000313" key="1">
    <source>
        <dbReference type="EMBL" id="CAI9608154.1"/>
    </source>
</evidence>
<dbReference type="Proteomes" id="UP001162483">
    <property type="component" value="Unassembled WGS sequence"/>
</dbReference>
<comment type="caution">
    <text evidence="1">The sequence shown here is derived from an EMBL/GenBank/DDBJ whole genome shotgun (WGS) entry which is preliminary data.</text>
</comment>
<name>A0ABN9GG77_9NEOB</name>